<dbReference type="Proteomes" id="UP000289200">
    <property type="component" value="Unassembled WGS sequence"/>
</dbReference>
<dbReference type="AlphaFoldDB" id="A0A447CZU9"/>
<name>A0A447CZU9_9BRAD</name>
<evidence type="ECO:0000313" key="2">
    <source>
        <dbReference type="EMBL" id="VCU10799.1"/>
    </source>
</evidence>
<proteinExistence type="predicted"/>
<evidence type="ECO:0000256" key="1">
    <source>
        <dbReference type="SAM" id="Coils"/>
    </source>
</evidence>
<sequence>MRTIFARKRTTDMNAAADVLDTTRAMTAELVRRAELETGSRMSAYERVATTVGVSASWVRKFVAGDPAAKRVSFVAGLNIVNQYRRLCERIEAEAEVERQRAEALMEQMNAATSGALDVVAMVQAPEAGGTDASERREVS</sequence>
<feature type="coiled-coil region" evidence="1">
    <location>
        <begin position="81"/>
        <end position="112"/>
    </location>
</feature>
<protein>
    <submittedName>
        <fullName evidence="2">Uncharacterized protein</fullName>
    </submittedName>
</protein>
<organism evidence="2 3">
    <name type="scientific">Rhodoplanes serenus</name>
    <dbReference type="NCBI Taxonomy" id="200615"/>
    <lineage>
        <taxon>Bacteria</taxon>
        <taxon>Pseudomonadati</taxon>
        <taxon>Pseudomonadota</taxon>
        <taxon>Alphaproteobacteria</taxon>
        <taxon>Hyphomicrobiales</taxon>
        <taxon>Nitrobacteraceae</taxon>
        <taxon>Rhodoplanes</taxon>
    </lineage>
</organism>
<comment type="caution">
    <text evidence="2">The sequence shown here is derived from an EMBL/GenBank/DDBJ whole genome shotgun (WGS) entry which is preliminary data.</text>
</comment>
<keyword evidence="3" id="KW-1185">Reference proteome</keyword>
<keyword evidence="1" id="KW-0175">Coiled coil</keyword>
<reference evidence="3" key="1">
    <citation type="submission" date="2018-10" db="EMBL/GenBank/DDBJ databases">
        <authorList>
            <person name="Peiro R."/>
            <person name="Begona"/>
            <person name="Cbmso G."/>
            <person name="Lopez M."/>
            <person name="Gonzalez S."/>
            <person name="Sacristan E."/>
            <person name="Castillo E."/>
        </authorList>
    </citation>
    <scope>NUCLEOTIDE SEQUENCE [LARGE SCALE GENOMIC DNA]</scope>
</reference>
<accession>A0A447CZU9</accession>
<evidence type="ECO:0000313" key="3">
    <source>
        <dbReference type="Proteomes" id="UP000289200"/>
    </source>
</evidence>
<gene>
    <name evidence="2" type="ORF">RHODGE_RHODGE_04003</name>
</gene>
<dbReference type="EMBL" id="UWOC01000180">
    <property type="protein sequence ID" value="VCU10799.1"/>
    <property type="molecule type" value="Genomic_DNA"/>
</dbReference>